<evidence type="ECO:0000313" key="1">
    <source>
        <dbReference type="EMBL" id="EKN70482.1"/>
    </source>
</evidence>
<dbReference type="Proteomes" id="UP000006315">
    <property type="component" value="Unassembled WGS sequence"/>
</dbReference>
<gene>
    <name evidence="1" type="ORF">BAZO_01012</name>
</gene>
<sequence>MFVCPLCNQIEQQQYICPHCQQAMADEGRLMDYFDAYSAYLDIEGMKLFDGYPNNRKKHECPHVFSCLKCSKQVVYLINEMEL</sequence>
<keyword evidence="2" id="KW-1185">Reference proteome</keyword>
<dbReference type="RefSeq" id="WP_003329315.1">
    <property type="nucleotide sequence ID" value="NZ_AJLR01000009.1"/>
</dbReference>
<accession>K6DDA3</accession>
<dbReference type="AlphaFoldDB" id="K6DDA3"/>
<comment type="caution">
    <text evidence="1">The sequence shown here is derived from an EMBL/GenBank/DDBJ whole genome shotgun (WGS) entry which is preliminary data.</text>
</comment>
<dbReference type="GeneID" id="89470513"/>
<dbReference type="PATRIC" id="fig|1131731.3.peg.210"/>
<reference evidence="1 2" key="1">
    <citation type="journal article" date="2012" name="Front. Microbiol.">
        <title>Redundancy and modularity in membrane-associated dissimilatory nitrate reduction in Bacillus.</title>
        <authorList>
            <person name="Heylen K."/>
            <person name="Keltjens J."/>
        </authorList>
    </citation>
    <scope>NUCLEOTIDE SEQUENCE [LARGE SCALE GENOMIC DNA]</scope>
    <source>
        <strain evidence="1 2">LMG 9581</strain>
    </source>
</reference>
<name>K6DDA3_SCHAZ</name>
<dbReference type="EMBL" id="AJLR01000009">
    <property type="protein sequence ID" value="EKN70482.1"/>
    <property type="molecule type" value="Genomic_DNA"/>
</dbReference>
<evidence type="ECO:0000313" key="2">
    <source>
        <dbReference type="Proteomes" id="UP000006315"/>
    </source>
</evidence>
<protein>
    <submittedName>
        <fullName evidence="1">Uncharacterized protein</fullName>
    </submittedName>
</protein>
<proteinExistence type="predicted"/>
<organism evidence="1 2">
    <name type="scientific">Schinkia azotoformans LMG 9581</name>
    <dbReference type="NCBI Taxonomy" id="1131731"/>
    <lineage>
        <taxon>Bacteria</taxon>
        <taxon>Bacillati</taxon>
        <taxon>Bacillota</taxon>
        <taxon>Bacilli</taxon>
        <taxon>Bacillales</taxon>
        <taxon>Bacillaceae</taxon>
        <taxon>Calidifontibacillus/Schinkia group</taxon>
        <taxon>Schinkia</taxon>
    </lineage>
</organism>
<dbReference type="STRING" id="1131731.BAZO_01012"/>